<dbReference type="PANTHER" id="PTHR43630:SF2">
    <property type="entry name" value="GLYCOSYLTRANSFERASE"/>
    <property type="match status" value="1"/>
</dbReference>
<protein>
    <recommendedName>
        <fullName evidence="1">Glycosyltransferase 2-like domain-containing protein</fullName>
    </recommendedName>
</protein>
<evidence type="ECO:0000313" key="3">
    <source>
        <dbReference type="Proteomes" id="UP001157126"/>
    </source>
</evidence>
<dbReference type="InterPro" id="IPR029044">
    <property type="entry name" value="Nucleotide-diphossugar_trans"/>
</dbReference>
<evidence type="ECO:0000313" key="2">
    <source>
        <dbReference type="EMBL" id="GMA41067.1"/>
    </source>
</evidence>
<dbReference type="SUPFAM" id="SSF53448">
    <property type="entry name" value="Nucleotide-diphospho-sugar transferases"/>
    <property type="match status" value="1"/>
</dbReference>
<sequence length="424" mass="46349">METPLLAAALIVKNEEENLPGCLASLEALGPLMSEVCVYDTGSSDRTIEIAEAAGARVERGFWDADFARARNSAISMANAKWVLIIDADERVEADVPTLKRALREALKSGGLGYDTMDVPVVDVRHGRELQTLISVRLLRPGRAHYSGAIHEQVVARCEGMTLNSYDVGRSTIAVHHHGYSDEELYAEKLRRNAAIAEEVVAEAESGSDTDTLIRGLVDRARSVRPVDPDRALLDLRRVRGMKSGMRYRWWGLENLADCLIDVGEFSEAAQVTAQLRGEGGPTSYCDYLDARRLAAVGDVEAALALLRNIDSLETSMRVVQSPMVLIKARMDACLHVGVYDEAAACLIRLMASYGQIKRKHGDLLLKMWGGLPLEALVEVLVEADRGYLPAIIEEFQASEGVGPAVAESLRQKRIASLPEPVTT</sequence>
<reference evidence="3" key="1">
    <citation type="journal article" date="2019" name="Int. J. Syst. Evol. Microbiol.">
        <title>The Global Catalogue of Microorganisms (GCM) 10K type strain sequencing project: providing services to taxonomists for standard genome sequencing and annotation.</title>
        <authorList>
            <consortium name="The Broad Institute Genomics Platform"/>
            <consortium name="The Broad Institute Genome Sequencing Center for Infectious Disease"/>
            <person name="Wu L."/>
            <person name="Ma J."/>
        </authorList>
    </citation>
    <scope>NUCLEOTIDE SEQUENCE [LARGE SCALE GENOMIC DNA]</scope>
    <source>
        <strain evidence="3">NBRC 113072</strain>
    </source>
</reference>
<dbReference type="InterPro" id="IPR001173">
    <property type="entry name" value="Glyco_trans_2-like"/>
</dbReference>
<dbReference type="Pfam" id="PF00535">
    <property type="entry name" value="Glycos_transf_2"/>
    <property type="match status" value="1"/>
</dbReference>
<dbReference type="RefSeq" id="WP_284304665.1">
    <property type="nucleotide sequence ID" value="NZ_BSUO01000001.1"/>
</dbReference>
<name>A0ABQ6IT51_9MICO</name>
<gene>
    <name evidence="2" type="ORF">GCM10025883_31120</name>
</gene>
<dbReference type="EMBL" id="BSUO01000001">
    <property type="protein sequence ID" value="GMA41067.1"/>
    <property type="molecule type" value="Genomic_DNA"/>
</dbReference>
<dbReference type="PANTHER" id="PTHR43630">
    <property type="entry name" value="POLY-BETA-1,6-N-ACETYL-D-GLUCOSAMINE SYNTHASE"/>
    <property type="match status" value="1"/>
</dbReference>
<dbReference type="Proteomes" id="UP001157126">
    <property type="component" value="Unassembled WGS sequence"/>
</dbReference>
<dbReference type="Gene3D" id="3.90.550.10">
    <property type="entry name" value="Spore Coat Polysaccharide Biosynthesis Protein SpsA, Chain A"/>
    <property type="match status" value="1"/>
</dbReference>
<organism evidence="2 3">
    <name type="scientific">Mobilicoccus caccae</name>
    <dbReference type="NCBI Taxonomy" id="1859295"/>
    <lineage>
        <taxon>Bacteria</taxon>
        <taxon>Bacillati</taxon>
        <taxon>Actinomycetota</taxon>
        <taxon>Actinomycetes</taxon>
        <taxon>Micrococcales</taxon>
        <taxon>Dermatophilaceae</taxon>
        <taxon>Mobilicoccus</taxon>
    </lineage>
</organism>
<proteinExistence type="predicted"/>
<comment type="caution">
    <text evidence="2">The sequence shown here is derived from an EMBL/GenBank/DDBJ whole genome shotgun (WGS) entry which is preliminary data.</text>
</comment>
<accession>A0ABQ6IT51</accession>
<keyword evidence="3" id="KW-1185">Reference proteome</keyword>
<evidence type="ECO:0000259" key="1">
    <source>
        <dbReference type="Pfam" id="PF00535"/>
    </source>
</evidence>
<feature type="domain" description="Glycosyltransferase 2-like" evidence="1">
    <location>
        <begin position="11"/>
        <end position="103"/>
    </location>
</feature>
<dbReference type="CDD" id="cd02511">
    <property type="entry name" value="Beta4Glucosyltransferase"/>
    <property type="match status" value="1"/>
</dbReference>